<feature type="region of interest" description="Disordered" evidence="1">
    <location>
        <begin position="1"/>
        <end position="36"/>
    </location>
</feature>
<sequence length="140" mass="15230">MEEPVARTFHLPPPAWKGTARDKERGRPPPGIRPPAEQMTAMTTAAVTAGIYFTISEIVPINKPAGVASPKLSIIRPVLWGGYTTSGVPSGSLPTLKKLKPFAYLEISIYVALQTETGPLFVGVEWKFGEWRDDSVVLVI</sequence>
<evidence type="ECO:0000256" key="1">
    <source>
        <dbReference type="SAM" id="MobiDB-lite"/>
    </source>
</evidence>
<protein>
    <submittedName>
        <fullName evidence="2">Uncharacterized protein</fullName>
    </submittedName>
</protein>
<organism evidence="2 3">
    <name type="scientific">Araneus ventricosus</name>
    <name type="common">Orbweaver spider</name>
    <name type="synonym">Epeira ventricosa</name>
    <dbReference type="NCBI Taxonomy" id="182803"/>
    <lineage>
        <taxon>Eukaryota</taxon>
        <taxon>Metazoa</taxon>
        <taxon>Ecdysozoa</taxon>
        <taxon>Arthropoda</taxon>
        <taxon>Chelicerata</taxon>
        <taxon>Arachnida</taxon>
        <taxon>Araneae</taxon>
        <taxon>Araneomorphae</taxon>
        <taxon>Entelegynae</taxon>
        <taxon>Araneoidea</taxon>
        <taxon>Araneidae</taxon>
        <taxon>Araneus</taxon>
    </lineage>
</organism>
<dbReference type="AlphaFoldDB" id="A0A4Y2SB59"/>
<accession>A0A4Y2SB59</accession>
<keyword evidence="3" id="KW-1185">Reference proteome</keyword>
<dbReference type="EMBL" id="BGPR01020514">
    <property type="protein sequence ID" value="GBN84826.1"/>
    <property type="molecule type" value="Genomic_DNA"/>
</dbReference>
<name>A0A4Y2SB59_ARAVE</name>
<evidence type="ECO:0000313" key="3">
    <source>
        <dbReference type="Proteomes" id="UP000499080"/>
    </source>
</evidence>
<evidence type="ECO:0000313" key="2">
    <source>
        <dbReference type="EMBL" id="GBN84826.1"/>
    </source>
</evidence>
<reference evidence="2 3" key="1">
    <citation type="journal article" date="2019" name="Sci. Rep.">
        <title>Orb-weaving spider Araneus ventricosus genome elucidates the spidroin gene catalogue.</title>
        <authorList>
            <person name="Kono N."/>
            <person name="Nakamura H."/>
            <person name="Ohtoshi R."/>
            <person name="Moran D.A.P."/>
            <person name="Shinohara A."/>
            <person name="Yoshida Y."/>
            <person name="Fujiwara M."/>
            <person name="Mori M."/>
            <person name="Tomita M."/>
            <person name="Arakawa K."/>
        </authorList>
    </citation>
    <scope>NUCLEOTIDE SEQUENCE [LARGE SCALE GENOMIC DNA]</scope>
</reference>
<proteinExistence type="predicted"/>
<dbReference type="Proteomes" id="UP000499080">
    <property type="component" value="Unassembled WGS sequence"/>
</dbReference>
<gene>
    <name evidence="2" type="ORF">AVEN_9486_1</name>
</gene>
<comment type="caution">
    <text evidence="2">The sequence shown here is derived from an EMBL/GenBank/DDBJ whole genome shotgun (WGS) entry which is preliminary data.</text>
</comment>